<evidence type="ECO:0000313" key="2">
    <source>
        <dbReference type="Proteomes" id="UP000790377"/>
    </source>
</evidence>
<dbReference type="Proteomes" id="UP000790377">
    <property type="component" value="Unassembled WGS sequence"/>
</dbReference>
<evidence type="ECO:0000313" key="1">
    <source>
        <dbReference type="EMBL" id="KAH7914834.1"/>
    </source>
</evidence>
<keyword evidence="2" id="KW-1185">Reference proteome</keyword>
<sequence>MILAQLTALLVLLPALVSAAIFPPDTKVKSLDPKGFRRAMKANRTAVVAFVAPWCGHCQKMAPEYSKAAANLHPLVPFYAVDCDEEQNKRLCGEQGVQGFPTVKVFPRGNQGPSLPYDSGERTSNNLIRWATRSVPNKVKALPKIDEISPWVEKKSDLPRVILFNKDKKYPLLWQVLGNNFYQKIAFGHHSDPEGKSAQSLGFGPDGKNSKVLVYAAGSNEPILYEGMTKYEPLTKFFRSVVNGTADLTASKRAAPLKDEL</sequence>
<reference evidence="1" key="1">
    <citation type="journal article" date="2021" name="New Phytol.">
        <title>Evolutionary innovations through gain and loss of genes in the ectomycorrhizal Boletales.</title>
        <authorList>
            <person name="Wu G."/>
            <person name="Miyauchi S."/>
            <person name="Morin E."/>
            <person name="Kuo A."/>
            <person name="Drula E."/>
            <person name="Varga T."/>
            <person name="Kohler A."/>
            <person name="Feng B."/>
            <person name="Cao Y."/>
            <person name="Lipzen A."/>
            <person name="Daum C."/>
            <person name="Hundley H."/>
            <person name="Pangilinan J."/>
            <person name="Johnson J."/>
            <person name="Barry K."/>
            <person name="LaButti K."/>
            <person name="Ng V."/>
            <person name="Ahrendt S."/>
            <person name="Min B."/>
            <person name="Choi I.G."/>
            <person name="Park H."/>
            <person name="Plett J.M."/>
            <person name="Magnuson J."/>
            <person name="Spatafora J.W."/>
            <person name="Nagy L.G."/>
            <person name="Henrissat B."/>
            <person name="Grigoriev I.V."/>
            <person name="Yang Z.L."/>
            <person name="Xu J."/>
            <person name="Martin F.M."/>
        </authorList>
    </citation>
    <scope>NUCLEOTIDE SEQUENCE</scope>
    <source>
        <strain evidence="1">ATCC 28755</strain>
    </source>
</reference>
<accession>A0ACB8ANS4</accession>
<proteinExistence type="predicted"/>
<comment type="caution">
    <text evidence="1">The sequence shown here is derived from an EMBL/GenBank/DDBJ whole genome shotgun (WGS) entry which is preliminary data.</text>
</comment>
<organism evidence="1 2">
    <name type="scientific">Hygrophoropsis aurantiaca</name>
    <dbReference type="NCBI Taxonomy" id="72124"/>
    <lineage>
        <taxon>Eukaryota</taxon>
        <taxon>Fungi</taxon>
        <taxon>Dikarya</taxon>
        <taxon>Basidiomycota</taxon>
        <taxon>Agaricomycotina</taxon>
        <taxon>Agaricomycetes</taxon>
        <taxon>Agaricomycetidae</taxon>
        <taxon>Boletales</taxon>
        <taxon>Coniophorineae</taxon>
        <taxon>Hygrophoropsidaceae</taxon>
        <taxon>Hygrophoropsis</taxon>
    </lineage>
</organism>
<dbReference type="EMBL" id="MU267608">
    <property type="protein sequence ID" value="KAH7914834.1"/>
    <property type="molecule type" value="Genomic_DNA"/>
</dbReference>
<name>A0ACB8ANS4_9AGAM</name>
<protein>
    <submittedName>
        <fullName evidence="1">Thioredoxin-like protein</fullName>
    </submittedName>
</protein>
<gene>
    <name evidence="1" type="ORF">BJ138DRAFT_297054</name>
</gene>